<organism evidence="1 2">
    <name type="scientific">Roseobacter sinensis</name>
    <dbReference type="NCBI Taxonomy" id="2931391"/>
    <lineage>
        <taxon>Bacteria</taxon>
        <taxon>Pseudomonadati</taxon>
        <taxon>Pseudomonadota</taxon>
        <taxon>Alphaproteobacteria</taxon>
        <taxon>Rhodobacterales</taxon>
        <taxon>Roseobacteraceae</taxon>
        <taxon>Roseobacter</taxon>
    </lineage>
</organism>
<evidence type="ECO:0008006" key="3">
    <source>
        <dbReference type="Google" id="ProtNLM"/>
    </source>
</evidence>
<dbReference type="EMBL" id="JALIEB010000006">
    <property type="protein sequence ID" value="MCV3272055.1"/>
    <property type="molecule type" value="Genomic_DNA"/>
</dbReference>
<name>A0ABT3BER2_9RHOB</name>
<dbReference type="RefSeq" id="WP_263844379.1">
    <property type="nucleotide sequence ID" value="NZ_JALIEB010000006.1"/>
</dbReference>
<accession>A0ABT3BER2</accession>
<comment type="caution">
    <text evidence="1">The sequence shown here is derived from an EMBL/GenBank/DDBJ whole genome shotgun (WGS) entry which is preliminary data.</text>
</comment>
<protein>
    <recommendedName>
        <fullName evidence="3">Chemotaxis protein CheZ</fullName>
    </recommendedName>
</protein>
<evidence type="ECO:0000313" key="1">
    <source>
        <dbReference type="EMBL" id="MCV3272055.1"/>
    </source>
</evidence>
<proteinExistence type="predicted"/>
<gene>
    <name evidence="1" type="ORF">MUB52_11515</name>
</gene>
<keyword evidence="2" id="KW-1185">Reference proteome</keyword>
<reference evidence="1 2" key="1">
    <citation type="submission" date="2022-04" db="EMBL/GenBank/DDBJ databases">
        <title>Roseobacter sp. WL0113 is a bacterium isolated from neritic sediment.</title>
        <authorList>
            <person name="Wang L."/>
            <person name="He W."/>
            <person name="Zhang D.-F."/>
        </authorList>
    </citation>
    <scope>NUCLEOTIDE SEQUENCE [LARGE SCALE GENOMIC DNA]</scope>
    <source>
        <strain evidence="1 2">WL0113</strain>
    </source>
</reference>
<sequence>MFADNGSEHPISTINIRLSSYLDKLAGQIFDLEEAISHAVDTSSSAEPQTITSLQSLDFLRQSLEDLAIMTLLIGQENKVSLTAPEIEKISQKLKLKVTCAVLEGQQHDDFGTKKDSADDLDLF</sequence>
<evidence type="ECO:0000313" key="2">
    <source>
        <dbReference type="Proteomes" id="UP001208690"/>
    </source>
</evidence>
<dbReference type="Proteomes" id="UP001208690">
    <property type="component" value="Unassembled WGS sequence"/>
</dbReference>